<dbReference type="OrthoDB" id="5423360at2759"/>
<proteinExistence type="predicted"/>
<evidence type="ECO:0000313" key="1">
    <source>
        <dbReference type="EMBL" id="KAF4496822.1"/>
    </source>
</evidence>
<protein>
    <submittedName>
        <fullName evidence="1">Amidase signature domain</fullName>
    </submittedName>
</protein>
<reference evidence="1" key="1">
    <citation type="submission" date="2020-01" db="EMBL/GenBank/DDBJ databases">
        <title>Identification and distribution of gene clusters putatively required for synthesis of sphingolipid metabolism inhibitors in phylogenetically diverse species of the filamentous fungus Fusarium.</title>
        <authorList>
            <person name="Kim H.-S."/>
            <person name="Busman M."/>
            <person name="Brown D.W."/>
            <person name="Divon H."/>
            <person name="Uhlig S."/>
            <person name="Proctor R.H."/>
        </authorList>
    </citation>
    <scope>NUCLEOTIDE SEQUENCE</scope>
    <source>
        <strain evidence="1">NRRL 31653</strain>
    </source>
</reference>
<keyword evidence="2" id="KW-1185">Reference proteome</keyword>
<name>A0A9P5EDG3_9HYPO</name>
<gene>
    <name evidence="1" type="ORF">FAGAP_7030</name>
</gene>
<organism evidence="1 2">
    <name type="scientific">Fusarium agapanthi</name>
    <dbReference type="NCBI Taxonomy" id="1803897"/>
    <lineage>
        <taxon>Eukaryota</taxon>
        <taxon>Fungi</taxon>
        <taxon>Dikarya</taxon>
        <taxon>Ascomycota</taxon>
        <taxon>Pezizomycotina</taxon>
        <taxon>Sordariomycetes</taxon>
        <taxon>Hypocreomycetidae</taxon>
        <taxon>Hypocreales</taxon>
        <taxon>Nectriaceae</taxon>
        <taxon>Fusarium</taxon>
        <taxon>Fusarium fujikuroi species complex</taxon>
    </lineage>
</organism>
<accession>A0A9P5EDG3</accession>
<dbReference type="EMBL" id="LUFC02000501">
    <property type="protein sequence ID" value="KAF4496822.1"/>
    <property type="molecule type" value="Genomic_DNA"/>
</dbReference>
<dbReference type="AlphaFoldDB" id="A0A9P5EDG3"/>
<dbReference type="Proteomes" id="UP000737391">
    <property type="component" value="Unassembled WGS sequence"/>
</dbReference>
<comment type="caution">
    <text evidence="1">The sequence shown here is derived from an EMBL/GenBank/DDBJ whole genome shotgun (WGS) entry which is preliminary data.</text>
</comment>
<sequence>MGSGSSRVTEVDGVPYLVHPQCLAKIVESYTGPEPCPVVLLQVGGDCISSVDDALQLVNRFSGVFRVLPGSLESHLPPGPYFLRHGGIHQAYRLYEDTLDSFIFGVIPLDPLYPEECVPLDLLCPKAIWKRIAIPSRLYHVRTSETPLAGAHMGIKDIFGLKGTQTTMMSRPWIELYDPDEQSADYT</sequence>
<evidence type="ECO:0000313" key="2">
    <source>
        <dbReference type="Proteomes" id="UP000737391"/>
    </source>
</evidence>